<sequence length="672" mass="74519">MNNEDNMDNSGEATDQPHAFQVESEDPVSSNLTQLTDDITNQLARAFHITDHHDDPLFLPALFTNPVNTTTTEQHIREEPDGMSLGSSPQILHSVSGTGTLLNAQQSPSTTADSHEVVHTTAAARSLAGILKKNKGGKTGKKVKLAAPPGKVVKCYKSSQAMASWLRPLKSILQIVSSKDRQTAKRDKKKVIVVMPKHQLSDGENDKDKDKDEEGAGTDYHDSFPVVGASSIDDLVEYIRQATACPKQTRNLKDYWKHQRGGDIRTWGYRNPWCTKCYGECPICGTACCVYEELKRAVSDEASDPLVSRDRRRIMDLMESVGAYIKDASTFSLCSTPGCGKHVCPSCCGICPDKRCRDVQCKRCCLGVQGRSLGRMRLARVVSGAPRYEARQYHDEVTIIMPMTFVVKRSQRNLRIHWPLKGGMEESSVEDGSFDESTHQAHTSRSPRSGEVEAEANQPRAGAVTWHRLARLRTAPQLCQSHEQLAAETASTQPPNANRQHLVSTGCASQTFKMRTYDDSFSGQKIYPGKGKLYVRGDSKIFRFQNGKSESLFLQRKNPRRIAWTVLYRRQHKKGISEEVAKKRTRRVVKSQRAIVGASLDVIKERRAQRPEARAAARQQAIKDAKEKKAANESRKRAEKAKAAASGAKPAQRIQSKQGAKGSAPKVAAKSR</sequence>
<evidence type="ECO:0000256" key="4">
    <source>
        <dbReference type="SAM" id="MobiDB-lite"/>
    </source>
</evidence>
<evidence type="ECO:0000313" key="6">
    <source>
        <dbReference type="EMBL" id="RDK45712.1"/>
    </source>
</evidence>
<dbReference type="GO" id="GO:0022625">
    <property type="term" value="C:cytosolic large ribosomal subunit"/>
    <property type="evidence" value="ECO:0007669"/>
    <property type="project" value="TreeGrafter"/>
</dbReference>
<dbReference type="InterPro" id="IPR023442">
    <property type="entry name" value="Ribosomal_eL24_CS"/>
</dbReference>
<keyword evidence="3" id="KW-0687">Ribonucleoprotein</keyword>
<dbReference type="PANTHER" id="PTHR10792:SF1">
    <property type="entry name" value="RIBOSOMAL PROTEIN L24"/>
    <property type="match status" value="1"/>
</dbReference>
<dbReference type="PROSITE" id="PS01073">
    <property type="entry name" value="RIBOSOMAL_L24E"/>
    <property type="match status" value="1"/>
</dbReference>
<evidence type="ECO:0000256" key="1">
    <source>
        <dbReference type="ARBA" id="ARBA00005647"/>
    </source>
</evidence>
<keyword evidence="2" id="KW-0689">Ribosomal protein</keyword>
<feature type="domain" description="Large ribosomal subunit protein eL24-related N-terminal" evidence="5">
    <location>
        <begin position="514"/>
        <end position="579"/>
    </location>
</feature>
<dbReference type="EMBL" id="KZ851847">
    <property type="protein sequence ID" value="RDK45712.1"/>
    <property type="molecule type" value="Genomic_DNA"/>
</dbReference>
<evidence type="ECO:0000256" key="3">
    <source>
        <dbReference type="ARBA" id="ARBA00023274"/>
    </source>
</evidence>
<feature type="region of interest" description="Disordered" evidence="4">
    <location>
        <begin position="424"/>
        <end position="460"/>
    </location>
</feature>
<evidence type="ECO:0000259" key="5">
    <source>
        <dbReference type="Pfam" id="PF01246"/>
    </source>
</evidence>
<feature type="region of interest" description="Disordered" evidence="4">
    <location>
        <begin position="1"/>
        <end position="30"/>
    </location>
</feature>
<dbReference type="GO" id="GO:0003729">
    <property type="term" value="F:mRNA binding"/>
    <property type="evidence" value="ECO:0007669"/>
    <property type="project" value="TreeGrafter"/>
</dbReference>
<dbReference type="InterPro" id="IPR056366">
    <property type="entry name" value="Ribosomal_eL24"/>
</dbReference>
<dbReference type="Gene3D" id="2.30.170.20">
    <property type="entry name" value="Ribosomal protein L24e"/>
    <property type="match status" value="1"/>
</dbReference>
<dbReference type="Gene3D" id="6.10.250.1270">
    <property type="match status" value="1"/>
</dbReference>
<feature type="compositionally biased region" description="Basic and acidic residues" evidence="4">
    <location>
        <begin position="607"/>
        <end position="642"/>
    </location>
</feature>
<gene>
    <name evidence="6" type="ORF">M752DRAFT_263322</name>
</gene>
<dbReference type="GO" id="GO:0002181">
    <property type="term" value="P:cytoplasmic translation"/>
    <property type="evidence" value="ECO:0007669"/>
    <property type="project" value="TreeGrafter"/>
</dbReference>
<proteinExistence type="inferred from homology"/>
<evidence type="ECO:0000256" key="2">
    <source>
        <dbReference type="ARBA" id="ARBA00022980"/>
    </source>
</evidence>
<protein>
    <recommendedName>
        <fullName evidence="5">Large ribosomal subunit protein eL24-related N-terminal domain-containing protein</fullName>
    </recommendedName>
</protein>
<feature type="region of interest" description="Disordered" evidence="4">
    <location>
        <begin position="186"/>
        <end position="220"/>
    </location>
</feature>
<keyword evidence="7" id="KW-1185">Reference proteome</keyword>
<feature type="region of interest" description="Disordered" evidence="4">
    <location>
        <begin position="607"/>
        <end position="672"/>
    </location>
</feature>
<accession>A0A370PU45</accession>
<reference evidence="6 7" key="1">
    <citation type="submission" date="2018-07" db="EMBL/GenBank/DDBJ databases">
        <title>Section-level genome sequencing of Aspergillus section Nigri to investigate inter- and intra-species variation.</title>
        <authorList>
            <consortium name="DOE Joint Genome Institute"/>
            <person name="Vesth T.C."/>
            <person name="Nybo J.L."/>
            <person name="Theobald S."/>
            <person name="Frisvad J.C."/>
            <person name="Larsen T.O."/>
            <person name="Nielsen K.F."/>
            <person name="Hoof J.B."/>
            <person name="Brandl J."/>
            <person name="Salamov A."/>
            <person name="Riley R."/>
            <person name="Gladden J.M."/>
            <person name="Phatale P."/>
            <person name="Nielsen M.T."/>
            <person name="Lyhne E.K."/>
            <person name="Kogle M.E."/>
            <person name="Strasser K."/>
            <person name="McDonnell E."/>
            <person name="Barry K."/>
            <person name="Clum A."/>
            <person name="Chen C."/>
            <person name="Nolan M."/>
            <person name="Sandor L."/>
            <person name="Kuo A."/>
            <person name="Lipzen A."/>
            <person name="Hainaut M."/>
            <person name="Drula E."/>
            <person name="Tsang A."/>
            <person name="Magnuson J.K."/>
            <person name="Henrissat B."/>
            <person name="Wiebenga A."/>
            <person name="Simmons B.A."/>
            <person name="Makela M.R."/>
            <person name="De vries R.P."/>
            <person name="Grigoriev I.V."/>
            <person name="Mortensen U.H."/>
            <person name="Baker S.E."/>
            <person name="Andersen M.R."/>
        </authorList>
    </citation>
    <scope>NUCLEOTIDE SEQUENCE [LARGE SCALE GENOMIC DNA]</scope>
    <source>
        <strain evidence="6 7">ATCC 13157</strain>
    </source>
</reference>
<organism evidence="6 7">
    <name type="scientific">Aspergillus phoenicis ATCC 13157</name>
    <dbReference type="NCBI Taxonomy" id="1353007"/>
    <lineage>
        <taxon>Eukaryota</taxon>
        <taxon>Fungi</taxon>
        <taxon>Dikarya</taxon>
        <taxon>Ascomycota</taxon>
        <taxon>Pezizomycotina</taxon>
        <taxon>Eurotiomycetes</taxon>
        <taxon>Eurotiomycetidae</taxon>
        <taxon>Eurotiales</taxon>
        <taxon>Aspergillaceae</taxon>
        <taxon>Aspergillus</taxon>
    </lineage>
</organism>
<dbReference type="InterPro" id="IPR000988">
    <property type="entry name" value="Ribosomal_eL24-rel_N"/>
</dbReference>
<feature type="compositionally biased region" description="Basic and acidic residues" evidence="4">
    <location>
        <begin position="199"/>
        <end position="220"/>
    </location>
</feature>
<dbReference type="GO" id="GO:0003735">
    <property type="term" value="F:structural constituent of ribosome"/>
    <property type="evidence" value="ECO:0007669"/>
    <property type="project" value="InterPro"/>
</dbReference>
<evidence type="ECO:0000313" key="7">
    <source>
        <dbReference type="Proteomes" id="UP000254937"/>
    </source>
</evidence>
<comment type="similarity">
    <text evidence="1">Belongs to the eukaryotic ribosomal protein eL24 family.</text>
</comment>
<dbReference type="Proteomes" id="UP000254937">
    <property type="component" value="Unassembled WGS sequence"/>
</dbReference>
<dbReference type="FunFam" id="2.30.170.20:FF:000002">
    <property type="entry name" value="60S ribosomal protein L24"/>
    <property type="match status" value="1"/>
</dbReference>
<dbReference type="SUPFAM" id="SSF57716">
    <property type="entry name" value="Glucocorticoid receptor-like (DNA-binding domain)"/>
    <property type="match status" value="1"/>
</dbReference>
<dbReference type="Pfam" id="PF01246">
    <property type="entry name" value="Ribosomal_L24e"/>
    <property type="match status" value="1"/>
</dbReference>
<dbReference type="PANTHER" id="PTHR10792">
    <property type="entry name" value="60S RIBOSOMAL PROTEIN L24"/>
    <property type="match status" value="1"/>
</dbReference>
<dbReference type="AlphaFoldDB" id="A0A370PU45"/>
<dbReference type="CDD" id="cd00472">
    <property type="entry name" value="Ribosomal_L24e_L24"/>
    <property type="match status" value="1"/>
</dbReference>
<feature type="compositionally biased region" description="Polar residues" evidence="4">
    <location>
        <begin position="1"/>
        <end position="13"/>
    </location>
</feature>
<dbReference type="InterPro" id="IPR038630">
    <property type="entry name" value="L24e/L24_sf"/>
</dbReference>
<name>A0A370PU45_ASPPH</name>